<dbReference type="Gene3D" id="1.20.1070.10">
    <property type="entry name" value="Rhodopsin 7-helix transmembrane proteins"/>
    <property type="match status" value="1"/>
</dbReference>
<evidence type="ECO:0000313" key="3">
    <source>
        <dbReference type="EnsemblMetazoa" id="PPA47114.1"/>
    </source>
</evidence>
<name>A0A8R1Z8I6_PRIPA</name>
<feature type="domain" description="7TM GPCR serpentine receptor class x (Srx)" evidence="2">
    <location>
        <begin position="79"/>
        <end position="201"/>
    </location>
</feature>
<dbReference type="InterPro" id="IPR019430">
    <property type="entry name" value="7TM_GPCR_serpentine_rcpt_Srx"/>
</dbReference>
<evidence type="ECO:0000313" key="4">
    <source>
        <dbReference type="Proteomes" id="UP000005239"/>
    </source>
</evidence>
<feature type="transmembrane region" description="Helical" evidence="1">
    <location>
        <begin position="260"/>
        <end position="284"/>
    </location>
</feature>
<keyword evidence="1" id="KW-0472">Membrane</keyword>
<evidence type="ECO:0000259" key="2">
    <source>
        <dbReference type="Pfam" id="PF10328"/>
    </source>
</evidence>
<dbReference type="AlphaFoldDB" id="A0A8R1Z8I6"/>
<feature type="transmembrane region" description="Helical" evidence="1">
    <location>
        <begin position="172"/>
        <end position="193"/>
    </location>
</feature>
<feature type="transmembrane region" description="Helical" evidence="1">
    <location>
        <begin position="12"/>
        <end position="31"/>
    </location>
</feature>
<dbReference type="Pfam" id="PF10328">
    <property type="entry name" value="7TM_GPCR_Srx"/>
    <property type="match status" value="1"/>
</dbReference>
<reference evidence="3" key="2">
    <citation type="submission" date="2022-06" db="UniProtKB">
        <authorList>
            <consortium name="EnsemblMetazoa"/>
        </authorList>
    </citation>
    <scope>IDENTIFICATION</scope>
    <source>
        <strain evidence="3">PS312</strain>
    </source>
</reference>
<evidence type="ECO:0000256" key="1">
    <source>
        <dbReference type="SAM" id="Phobius"/>
    </source>
</evidence>
<dbReference type="Proteomes" id="UP000005239">
    <property type="component" value="Unassembled WGS sequence"/>
</dbReference>
<dbReference type="EnsemblMetazoa" id="PPA47114.1">
    <property type="protein sequence ID" value="PPA47114.1"/>
    <property type="gene ID" value="WBGene00304972"/>
</dbReference>
<gene>
    <name evidence="3" type="primary">WBGene00304972</name>
</gene>
<proteinExistence type="predicted"/>
<feature type="transmembrane region" description="Helical" evidence="1">
    <location>
        <begin position="290"/>
        <end position="310"/>
    </location>
</feature>
<feature type="transmembrane region" description="Helical" evidence="1">
    <location>
        <begin position="82"/>
        <end position="110"/>
    </location>
</feature>
<protein>
    <recommendedName>
        <fullName evidence="2">7TM GPCR serpentine receptor class x (Srx) domain-containing protein</fullName>
    </recommendedName>
</protein>
<keyword evidence="1" id="KW-1133">Transmembrane helix</keyword>
<accession>A0A8R1Z8I6</accession>
<organism evidence="3 4">
    <name type="scientific">Pristionchus pacificus</name>
    <name type="common">Parasitic nematode worm</name>
    <dbReference type="NCBI Taxonomy" id="54126"/>
    <lineage>
        <taxon>Eukaryota</taxon>
        <taxon>Metazoa</taxon>
        <taxon>Ecdysozoa</taxon>
        <taxon>Nematoda</taxon>
        <taxon>Chromadorea</taxon>
        <taxon>Rhabditida</taxon>
        <taxon>Rhabditina</taxon>
        <taxon>Diplogasteromorpha</taxon>
        <taxon>Diplogasteroidea</taxon>
        <taxon>Neodiplogasteridae</taxon>
        <taxon>Pristionchus</taxon>
    </lineage>
</organism>
<keyword evidence="1" id="KW-0812">Transmembrane</keyword>
<reference evidence="4" key="1">
    <citation type="journal article" date="2008" name="Nat. Genet.">
        <title>The Pristionchus pacificus genome provides a unique perspective on nematode lifestyle and parasitism.</title>
        <authorList>
            <person name="Dieterich C."/>
            <person name="Clifton S.W."/>
            <person name="Schuster L.N."/>
            <person name="Chinwalla A."/>
            <person name="Delehaunty K."/>
            <person name="Dinkelacker I."/>
            <person name="Fulton L."/>
            <person name="Fulton R."/>
            <person name="Godfrey J."/>
            <person name="Minx P."/>
            <person name="Mitreva M."/>
            <person name="Roeseler W."/>
            <person name="Tian H."/>
            <person name="Witte H."/>
            <person name="Yang S.P."/>
            <person name="Wilson R.K."/>
            <person name="Sommer R.J."/>
        </authorList>
    </citation>
    <scope>NUCLEOTIDE SEQUENCE [LARGE SCALE GENOMIC DNA]</scope>
    <source>
        <strain evidence="4">PS312</strain>
    </source>
</reference>
<feature type="transmembrane region" description="Helical" evidence="1">
    <location>
        <begin position="122"/>
        <end position="152"/>
    </location>
</feature>
<dbReference type="SUPFAM" id="SSF81321">
    <property type="entry name" value="Family A G protein-coupled receptor-like"/>
    <property type="match status" value="1"/>
</dbReference>
<keyword evidence="4" id="KW-1185">Reference proteome</keyword>
<sequence>MHLQMTVTTAYIKLFLSLIFLIVDIFVLVGIRRQTILSSHPIMILNAALFTTEILKIGAQVTNEYPVEIAGKVLIDCPYSDIWAVWSLIPWFSSIYIYPILAVLHFLAIYRPVYFKMLKKKSAYISILIVFLLSILMSLAYVLPSCGIYYSHDFLYWAFDFSRPQVFFMEKYNYVLAITAISITIAIDILIIIRMIRWQQRKNLAKLSNAICLPSHASQTIVTDLQVARSDRMTAVFLTLTDPSIKKNALSISYTSEIRLAVNFLMIFIIFVWEFIAFNVLIYYEFEYSWLITLLTSIVSNAKGTSYFIFSRNIRTGVLSIFR</sequence>